<evidence type="ECO:0000256" key="1">
    <source>
        <dbReference type="ARBA" id="ARBA00004162"/>
    </source>
</evidence>
<organism evidence="14 15">
    <name type="scientific">Blastomonas marina</name>
    <dbReference type="NCBI Taxonomy" id="1867408"/>
    <lineage>
        <taxon>Bacteria</taxon>
        <taxon>Pseudomonadati</taxon>
        <taxon>Pseudomonadota</taxon>
        <taxon>Alphaproteobacteria</taxon>
        <taxon>Sphingomonadales</taxon>
        <taxon>Sphingomonadaceae</taxon>
        <taxon>Blastomonas</taxon>
    </lineage>
</organism>
<evidence type="ECO:0000256" key="12">
    <source>
        <dbReference type="ARBA" id="ARBA00025324"/>
    </source>
</evidence>
<protein>
    <recommendedName>
        <fullName evidence="11">Glycosyl-4,4'-diaponeurosporenoate acyltransferase</fullName>
    </recommendedName>
</protein>
<evidence type="ECO:0000256" key="8">
    <source>
        <dbReference type="ARBA" id="ARBA00023315"/>
    </source>
</evidence>
<keyword evidence="4 13" id="KW-0812">Transmembrane</keyword>
<evidence type="ECO:0000313" key="15">
    <source>
        <dbReference type="Proteomes" id="UP000603317"/>
    </source>
</evidence>
<evidence type="ECO:0000256" key="10">
    <source>
        <dbReference type="ARBA" id="ARBA00023603"/>
    </source>
</evidence>
<sequence>MQADPAAQMASRAAAERIVKRYNNAMFAVVGAWVGVVVLFWSRALGPLRPYDVAAPDTTVWLWLALGTILGAAATWLPGAYYRPRAFEMRGRFYEGLGMKALRSVITDGDMITRAARRKDPSYRKYDFSDRLEGILQAGVASEKSHHVLWWFGVATGACALAADWTGWAITLLAWNVLANLLPMLLQRYTRARLARLKPELVAGFLASKVSAGS</sequence>
<comment type="pathway">
    <text evidence="9">Carotenoid biosynthesis; staphyloxanthin biosynthesis; staphyloxanthin from farnesyl diphosphate: step 5/5.</text>
</comment>
<dbReference type="EMBL" id="BMID01000001">
    <property type="protein sequence ID" value="GGA04096.1"/>
    <property type="molecule type" value="Genomic_DNA"/>
</dbReference>
<gene>
    <name evidence="14" type="ORF">GCM10010923_11370</name>
</gene>
<evidence type="ECO:0000256" key="5">
    <source>
        <dbReference type="ARBA" id="ARBA00022729"/>
    </source>
</evidence>
<proteinExistence type="inferred from homology"/>
<dbReference type="Pfam" id="PF18927">
    <property type="entry name" value="CrtO"/>
    <property type="match status" value="1"/>
</dbReference>
<keyword evidence="3" id="KW-0808">Transferase</keyword>
<keyword evidence="6 13" id="KW-1133">Transmembrane helix</keyword>
<evidence type="ECO:0000256" key="11">
    <source>
        <dbReference type="ARBA" id="ARBA00023667"/>
    </source>
</evidence>
<keyword evidence="15" id="KW-1185">Reference proteome</keyword>
<evidence type="ECO:0000256" key="9">
    <source>
        <dbReference type="ARBA" id="ARBA00023588"/>
    </source>
</evidence>
<evidence type="ECO:0000256" key="13">
    <source>
        <dbReference type="SAM" id="Phobius"/>
    </source>
</evidence>
<evidence type="ECO:0000256" key="7">
    <source>
        <dbReference type="ARBA" id="ARBA00023136"/>
    </source>
</evidence>
<evidence type="ECO:0000256" key="2">
    <source>
        <dbReference type="ARBA" id="ARBA00022475"/>
    </source>
</evidence>
<evidence type="ECO:0000313" key="14">
    <source>
        <dbReference type="EMBL" id="GGA04096.1"/>
    </source>
</evidence>
<keyword evidence="8" id="KW-0012">Acyltransferase</keyword>
<keyword evidence="5" id="KW-0732">Signal</keyword>
<reference evidence="15" key="1">
    <citation type="journal article" date="2019" name="Int. J. Syst. Evol. Microbiol.">
        <title>The Global Catalogue of Microorganisms (GCM) 10K type strain sequencing project: providing services to taxonomists for standard genome sequencing and annotation.</title>
        <authorList>
            <consortium name="The Broad Institute Genomics Platform"/>
            <consortium name="The Broad Institute Genome Sequencing Center for Infectious Disease"/>
            <person name="Wu L."/>
            <person name="Ma J."/>
        </authorList>
    </citation>
    <scope>NUCLEOTIDE SEQUENCE [LARGE SCALE GENOMIC DNA]</scope>
    <source>
        <strain evidence="15">CGMCC 1.15297</strain>
    </source>
</reference>
<evidence type="ECO:0000256" key="3">
    <source>
        <dbReference type="ARBA" id="ARBA00022679"/>
    </source>
</evidence>
<dbReference type="RefSeq" id="WP_188641781.1">
    <property type="nucleotide sequence ID" value="NZ_BMID01000001.1"/>
</dbReference>
<comment type="function">
    <text evidence="12">Catalyzes the acylation of glycosyl-4,4'-diaponeurosporenoate, i.e. the esterification of glucose at the C6'' position with the carboxyl group of the C(15) fatty acid 12-methyltetradecanoic acid, to yield staphyloxanthin. This is the last step in the biosynthesis of this orange pigment, present in most staphylococci strains.</text>
</comment>
<dbReference type="Proteomes" id="UP000603317">
    <property type="component" value="Unassembled WGS sequence"/>
</dbReference>
<comment type="caution">
    <text evidence="14">The sequence shown here is derived from an EMBL/GenBank/DDBJ whole genome shotgun (WGS) entry which is preliminary data.</text>
</comment>
<evidence type="ECO:0000256" key="4">
    <source>
        <dbReference type="ARBA" id="ARBA00022692"/>
    </source>
</evidence>
<feature type="transmembrane region" description="Helical" evidence="13">
    <location>
        <begin position="61"/>
        <end position="82"/>
    </location>
</feature>
<keyword evidence="7 13" id="KW-0472">Membrane</keyword>
<feature type="transmembrane region" description="Helical" evidence="13">
    <location>
        <begin position="21"/>
        <end position="41"/>
    </location>
</feature>
<keyword evidence="2" id="KW-1003">Cell membrane</keyword>
<evidence type="ECO:0000256" key="6">
    <source>
        <dbReference type="ARBA" id="ARBA00022989"/>
    </source>
</evidence>
<accession>A0ABQ1FAD2</accession>
<dbReference type="InterPro" id="IPR044021">
    <property type="entry name" value="CrtO"/>
</dbReference>
<feature type="transmembrane region" description="Helical" evidence="13">
    <location>
        <begin position="147"/>
        <end position="163"/>
    </location>
</feature>
<comment type="similarity">
    <text evidence="10">Belongs to the acyltransferase CrtO family.</text>
</comment>
<comment type="subcellular location">
    <subcellularLocation>
        <location evidence="1">Cell membrane</location>
        <topology evidence="1">Single-pass membrane protein</topology>
    </subcellularLocation>
</comment>
<name>A0ABQ1FAD2_9SPHN</name>